<reference evidence="5" key="1">
    <citation type="submission" date="2013-08" db="EMBL/GenBank/DDBJ databases">
        <authorList>
            <person name="Mendez C."/>
            <person name="Richter M."/>
            <person name="Ferrer M."/>
            <person name="Sanchez J."/>
        </authorList>
    </citation>
    <scope>NUCLEOTIDE SEQUENCE</scope>
</reference>
<accession>T1BQT2</accession>
<dbReference type="PIRSF" id="PIRSF000005">
    <property type="entry name" value="Cytochrome_c4"/>
    <property type="match status" value="1"/>
</dbReference>
<gene>
    <name evidence="5" type="ORF">B1B_04726</name>
</gene>
<feature type="domain" description="Cytochrome c" evidence="4">
    <location>
        <begin position="103"/>
        <end position="188"/>
    </location>
</feature>
<dbReference type="PANTHER" id="PTHR33751:SF11">
    <property type="entry name" value="BLL4483 PROTEIN"/>
    <property type="match status" value="1"/>
</dbReference>
<dbReference type="Gene3D" id="1.10.760.10">
    <property type="entry name" value="Cytochrome c-like domain"/>
    <property type="match status" value="2"/>
</dbReference>
<dbReference type="EMBL" id="AUZY01002963">
    <property type="protein sequence ID" value="EQD70943.1"/>
    <property type="molecule type" value="Genomic_DNA"/>
</dbReference>
<organism evidence="5">
    <name type="scientific">mine drainage metagenome</name>
    <dbReference type="NCBI Taxonomy" id="410659"/>
    <lineage>
        <taxon>unclassified sequences</taxon>
        <taxon>metagenomes</taxon>
        <taxon>ecological metagenomes</taxon>
    </lineage>
</organism>
<dbReference type="InterPro" id="IPR009056">
    <property type="entry name" value="Cyt_c-like_dom"/>
</dbReference>
<dbReference type="InterPro" id="IPR050597">
    <property type="entry name" value="Cytochrome_c_Oxidase_Subunit"/>
</dbReference>
<name>T1BQT2_9ZZZZ</name>
<dbReference type="GO" id="GO:0005506">
    <property type="term" value="F:iron ion binding"/>
    <property type="evidence" value="ECO:0007669"/>
    <property type="project" value="InterPro"/>
</dbReference>
<dbReference type="InterPro" id="IPR024167">
    <property type="entry name" value="Cytochrome_c4-like"/>
</dbReference>
<dbReference type="SUPFAM" id="SSF46626">
    <property type="entry name" value="Cytochrome c"/>
    <property type="match status" value="2"/>
</dbReference>
<keyword evidence="3" id="KW-0408">Iron</keyword>
<dbReference type="AlphaFoldDB" id="T1BQT2"/>
<dbReference type="GO" id="GO:0009055">
    <property type="term" value="F:electron transfer activity"/>
    <property type="evidence" value="ECO:0007669"/>
    <property type="project" value="InterPro"/>
</dbReference>
<dbReference type="GO" id="GO:0020037">
    <property type="term" value="F:heme binding"/>
    <property type="evidence" value="ECO:0007669"/>
    <property type="project" value="InterPro"/>
</dbReference>
<reference evidence="5" key="2">
    <citation type="journal article" date="2014" name="ISME J.">
        <title>Microbial stratification in low pH oxic and suboxic macroscopic growths along an acid mine drainage.</title>
        <authorList>
            <person name="Mendez-Garcia C."/>
            <person name="Mesa V."/>
            <person name="Sprenger R.R."/>
            <person name="Richter M."/>
            <person name="Diez M.S."/>
            <person name="Solano J."/>
            <person name="Bargiela R."/>
            <person name="Golyshina O.V."/>
            <person name="Manteca A."/>
            <person name="Ramos J.L."/>
            <person name="Gallego J.R."/>
            <person name="Llorente I."/>
            <person name="Martins Dos Santos V.A."/>
            <person name="Jensen O.N."/>
            <person name="Pelaez A.I."/>
            <person name="Sanchez J."/>
            <person name="Ferrer M."/>
        </authorList>
    </citation>
    <scope>NUCLEOTIDE SEQUENCE</scope>
</reference>
<dbReference type="PANTHER" id="PTHR33751">
    <property type="entry name" value="CBB3-TYPE CYTOCHROME C OXIDASE SUBUNIT FIXP"/>
    <property type="match status" value="1"/>
</dbReference>
<dbReference type="GO" id="GO:0042597">
    <property type="term" value="C:periplasmic space"/>
    <property type="evidence" value="ECO:0007669"/>
    <property type="project" value="InterPro"/>
</dbReference>
<protein>
    <submittedName>
        <fullName evidence="5">Cytochrome c family protein</fullName>
    </submittedName>
</protein>
<evidence type="ECO:0000256" key="2">
    <source>
        <dbReference type="ARBA" id="ARBA00022723"/>
    </source>
</evidence>
<dbReference type="Pfam" id="PF13442">
    <property type="entry name" value="Cytochrome_CBB3"/>
    <property type="match status" value="2"/>
</dbReference>
<feature type="domain" description="Cytochrome c" evidence="4">
    <location>
        <begin position="1"/>
        <end position="86"/>
    </location>
</feature>
<dbReference type="PROSITE" id="PS51007">
    <property type="entry name" value="CYTC"/>
    <property type="match status" value="2"/>
</dbReference>
<dbReference type="InterPro" id="IPR036909">
    <property type="entry name" value="Cyt_c-like_dom_sf"/>
</dbReference>
<sequence>MALARRIVLHGSPQGAHACATCHGEQGQGQIKAAFPHLAGLPKGYLVRQLQHFDVLARDNPSMQAIAHKLTSTQIDALATIFSQQVPPPIMPSATPPPALGTELALQGRDAVPACITCHGPGGRGLGGALSAAFPPIAGQPAVYIERQLKAWKHGQRPPGPDGLMGTIAKHLSVAEITAVSQYFAAQPTLVVASAPEAKP</sequence>
<comment type="caution">
    <text evidence="5">The sequence shown here is derived from an EMBL/GenBank/DDBJ whole genome shotgun (WGS) entry which is preliminary data.</text>
</comment>
<proteinExistence type="predicted"/>
<evidence type="ECO:0000256" key="1">
    <source>
        <dbReference type="ARBA" id="ARBA00022617"/>
    </source>
</evidence>
<keyword evidence="1" id="KW-0349">Heme</keyword>
<evidence type="ECO:0000256" key="3">
    <source>
        <dbReference type="ARBA" id="ARBA00023004"/>
    </source>
</evidence>
<evidence type="ECO:0000313" key="5">
    <source>
        <dbReference type="EMBL" id="EQD70943.1"/>
    </source>
</evidence>
<keyword evidence="2" id="KW-0479">Metal-binding</keyword>
<evidence type="ECO:0000259" key="4">
    <source>
        <dbReference type="PROSITE" id="PS51007"/>
    </source>
</evidence>